<comment type="caution">
    <text evidence="2">The sequence shown here is derived from an EMBL/GenBank/DDBJ whole genome shotgun (WGS) entry which is preliminary data.</text>
</comment>
<reference evidence="2" key="1">
    <citation type="submission" date="2021-02" db="EMBL/GenBank/DDBJ databases">
        <authorList>
            <person name="Dougan E. K."/>
            <person name="Rhodes N."/>
            <person name="Thang M."/>
            <person name="Chan C."/>
        </authorList>
    </citation>
    <scope>NUCLEOTIDE SEQUENCE</scope>
</reference>
<feature type="signal peptide" evidence="1">
    <location>
        <begin position="1"/>
        <end position="18"/>
    </location>
</feature>
<gene>
    <name evidence="2" type="ORF">PGLA2088_LOCUS20527</name>
    <name evidence="3" type="ORF">PGLA2088_LOCUS28254</name>
</gene>
<dbReference type="EMBL" id="CAJNNW010027798">
    <property type="protein sequence ID" value="CAE8693154.1"/>
    <property type="molecule type" value="Genomic_DNA"/>
</dbReference>
<proteinExistence type="predicted"/>
<dbReference type="Proteomes" id="UP000626109">
    <property type="component" value="Unassembled WGS sequence"/>
</dbReference>
<name>A0A813JFV8_POLGL</name>
<protein>
    <submittedName>
        <fullName evidence="2">Uncharacterized protein</fullName>
    </submittedName>
</protein>
<organism evidence="2 4">
    <name type="scientific">Polarella glacialis</name>
    <name type="common">Dinoflagellate</name>
    <dbReference type="NCBI Taxonomy" id="89957"/>
    <lineage>
        <taxon>Eukaryota</taxon>
        <taxon>Sar</taxon>
        <taxon>Alveolata</taxon>
        <taxon>Dinophyceae</taxon>
        <taxon>Suessiales</taxon>
        <taxon>Suessiaceae</taxon>
        <taxon>Polarella</taxon>
    </lineage>
</organism>
<keyword evidence="1" id="KW-0732">Signal</keyword>
<evidence type="ECO:0000313" key="4">
    <source>
        <dbReference type="Proteomes" id="UP000626109"/>
    </source>
</evidence>
<evidence type="ECO:0000313" key="3">
    <source>
        <dbReference type="EMBL" id="CAE8693154.1"/>
    </source>
</evidence>
<dbReference type="EMBL" id="CAJNNW010025636">
    <property type="protein sequence ID" value="CAE8677915.1"/>
    <property type="molecule type" value="Genomic_DNA"/>
</dbReference>
<dbReference type="AlphaFoldDB" id="A0A813JFV8"/>
<sequence>MVVGLSFRFLGVLSVTWGTLRMRPCACEACLKTNRASVVQDALFCLFSTLQRATIQGALGPVPITQRFFQGDSSRAHIQLFISMAARLYIVFMAVAGSVTLDKLGPTILHNTAKFHRCNKAVQAEEKVLDEGWTVRERLSFAMRRSKSLPSDFQLQTGRVSQATSSPRRSKAIHYQGVSSEVLATAEQQGCDIFTTPRQLCLPRGNVSFDRQSLLQPSPGA</sequence>
<evidence type="ECO:0000313" key="2">
    <source>
        <dbReference type="EMBL" id="CAE8677915.1"/>
    </source>
</evidence>
<evidence type="ECO:0000256" key="1">
    <source>
        <dbReference type="SAM" id="SignalP"/>
    </source>
</evidence>
<feature type="chain" id="PRO_5036222163" evidence="1">
    <location>
        <begin position="19"/>
        <end position="221"/>
    </location>
</feature>
<accession>A0A813JFV8</accession>